<evidence type="ECO:0000313" key="3">
    <source>
        <dbReference type="Proteomes" id="UP000630923"/>
    </source>
</evidence>
<dbReference type="SUPFAM" id="SSF53756">
    <property type="entry name" value="UDP-Glycosyltransferase/glycogen phosphorylase"/>
    <property type="match status" value="1"/>
</dbReference>
<evidence type="ECO:0008006" key="4">
    <source>
        <dbReference type="Google" id="ProtNLM"/>
    </source>
</evidence>
<dbReference type="GO" id="GO:0009103">
    <property type="term" value="P:lipopolysaccharide biosynthetic process"/>
    <property type="evidence" value="ECO:0007669"/>
    <property type="project" value="TreeGrafter"/>
</dbReference>
<dbReference type="Proteomes" id="UP000630923">
    <property type="component" value="Unassembled WGS sequence"/>
</dbReference>
<dbReference type="PANTHER" id="PTHR46401:SF2">
    <property type="entry name" value="GLYCOSYLTRANSFERASE WBBK-RELATED"/>
    <property type="match status" value="1"/>
</dbReference>
<gene>
    <name evidence="2" type="ORF">GCM10017044_11380</name>
</gene>
<sequence length="347" mass="38660">MSNPFLRMLYSDSFASGYACVPVLERTYLDEIRQALPRPASVTIHYHWVNAVFSKMRTARSVQKACKSFIGTLQRQRDEGLATLWTVHNILSHAGKFIDEELYLRQEMAALVDHIHIMNPDTKALCAPYYSLPDSKIFHSPHPSYTGVYSSYVSREQARLDLGVAETDIVFLAFGAIGPYKGLRHFLDIWPQVQAAIGGRGKLVIAGRAADGSFLKDVQRRMKGHDDIRLFANHIDDQQVQAFFKAADIALCPYQRTLNSGVIMTAATFGKPVILPTELAPILSGAEDGCFTFSSRDMATIVPAVVKAVERLEAADILAPIADWARTMEPGICSQQFFKAYAEARQR</sequence>
<evidence type="ECO:0000313" key="2">
    <source>
        <dbReference type="EMBL" id="GHF18578.1"/>
    </source>
</evidence>
<dbReference type="GO" id="GO:0016757">
    <property type="term" value="F:glycosyltransferase activity"/>
    <property type="evidence" value="ECO:0007669"/>
    <property type="project" value="TreeGrafter"/>
</dbReference>
<evidence type="ECO:0000256" key="1">
    <source>
        <dbReference type="ARBA" id="ARBA00022679"/>
    </source>
</evidence>
<reference evidence="2" key="2">
    <citation type="submission" date="2020-09" db="EMBL/GenBank/DDBJ databases">
        <authorList>
            <person name="Sun Q."/>
            <person name="Kim S."/>
        </authorList>
    </citation>
    <scope>NUCLEOTIDE SEQUENCE</scope>
    <source>
        <strain evidence="2">KCTC 42590</strain>
    </source>
</reference>
<dbReference type="Pfam" id="PF13692">
    <property type="entry name" value="Glyco_trans_1_4"/>
    <property type="match status" value="1"/>
</dbReference>
<keyword evidence="3" id="KW-1185">Reference proteome</keyword>
<organism evidence="2 3">
    <name type="scientific">Kordiimonas sediminis</name>
    <dbReference type="NCBI Taxonomy" id="1735581"/>
    <lineage>
        <taxon>Bacteria</taxon>
        <taxon>Pseudomonadati</taxon>
        <taxon>Pseudomonadota</taxon>
        <taxon>Alphaproteobacteria</taxon>
        <taxon>Kordiimonadales</taxon>
        <taxon>Kordiimonadaceae</taxon>
        <taxon>Kordiimonas</taxon>
    </lineage>
</organism>
<accession>A0A919AQH0</accession>
<dbReference type="Gene3D" id="3.40.50.2000">
    <property type="entry name" value="Glycogen Phosphorylase B"/>
    <property type="match status" value="1"/>
</dbReference>
<proteinExistence type="predicted"/>
<keyword evidence="1" id="KW-0808">Transferase</keyword>
<reference evidence="2" key="1">
    <citation type="journal article" date="2014" name="Int. J. Syst. Evol. Microbiol.">
        <title>Complete genome sequence of Corynebacterium casei LMG S-19264T (=DSM 44701T), isolated from a smear-ripened cheese.</title>
        <authorList>
            <consortium name="US DOE Joint Genome Institute (JGI-PGF)"/>
            <person name="Walter F."/>
            <person name="Albersmeier A."/>
            <person name="Kalinowski J."/>
            <person name="Ruckert C."/>
        </authorList>
    </citation>
    <scope>NUCLEOTIDE SEQUENCE</scope>
    <source>
        <strain evidence="2">KCTC 42590</strain>
    </source>
</reference>
<protein>
    <recommendedName>
        <fullName evidence="4">Glycosyltransferase</fullName>
    </recommendedName>
</protein>
<dbReference type="EMBL" id="BNCI01000001">
    <property type="protein sequence ID" value="GHF18578.1"/>
    <property type="molecule type" value="Genomic_DNA"/>
</dbReference>
<name>A0A919AQH0_9PROT</name>
<comment type="caution">
    <text evidence="2">The sequence shown here is derived from an EMBL/GenBank/DDBJ whole genome shotgun (WGS) entry which is preliminary data.</text>
</comment>
<dbReference type="AlphaFoldDB" id="A0A919AQH0"/>
<dbReference type="PANTHER" id="PTHR46401">
    <property type="entry name" value="GLYCOSYLTRANSFERASE WBBK-RELATED"/>
    <property type="match status" value="1"/>
</dbReference>